<evidence type="ECO:0000259" key="4">
    <source>
        <dbReference type="PROSITE" id="PS50013"/>
    </source>
</evidence>
<dbReference type="PROSITE" id="PS50013">
    <property type="entry name" value="CHROMO_2"/>
    <property type="match status" value="1"/>
</dbReference>
<gene>
    <name evidence="5" type="ORF">CJOHNSTONI_LOCUS3808</name>
</gene>
<proteinExistence type="predicted"/>
<keyword evidence="2" id="KW-0539">Nucleus</keyword>
<dbReference type="CDD" id="cd00034">
    <property type="entry name" value="CSD"/>
    <property type="match status" value="1"/>
</dbReference>
<dbReference type="InterPro" id="IPR000953">
    <property type="entry name" value="Chromo/chromo_shadow_dom"/>
</dbReference>
<sequence>MSRRVAYKKTRVSRKSTPKTTICLCCGGEYYIPFLRQYWSKRSHHFNELKAMADKEDDCAIIYETMNGQNNTHKQSTQYVLPSFFSSLVGYLFSKLTQFHDELGKEANDTPVEQADGKREKKIDDSNDDCTIVYETIGGRMKSKHNDITVVYETTGERKKRKSDDCIEVHETTGGPKKHKHDDCIEVHETTGERKKRKHDDCTVVDETTTVQKKRKSDQAVQVFGDQKGQEQEKNPQEGEYFTQSLQPERIIRATCADGKTKFLVKWENISQSNWVPKEIVNEEYPNIVLKFYEAEHCNQ</sequence>
<reference evidence="5" key="1">
    <citation type="submission" date="2021-09" db="EMBL/GenBank/DDBJ databases">
        <authorList>
            <consortium name="Pathogen Informatics"/>
        </authorList>
    </citation>
    <scope>NUCLEOTIDE SEQUENCE</scope>
</reference>
<dbReference type="InterPro" id="IPR016197">
    <property type="entry name" value="Chromo-like_dom_sf"/>
</dbReference>
<protein>
    <recommendedName>
        <fullName evidence="4">Chromo domain-containing protein</fullName>
    </recommendedName>
</protein>
<evidence type="ECO:0000313" key="6">
    <source>
        <dbReference type="Proteomes" id="UP000746747"/>
    </source>
</evidence>
<dbReference type="SMART" id="SM00300">
    <property type="entry name" value="ChSh"/>
    <property type="match status" value="1"/>
</dbReference>
<feature type="compositionally biased region" description="Basic and acidic residues" evidence="3">
    <location>
        <begin position="162"/>
        <end position="171"/>
    </location>
</feature>
<comment type="subcellular location">
    <subcellularLocation>
        <location evidence="1">Nucleus</location>
    </subcellularLocation>
</comment>
<dbReference type="EMBL" id="CAKAEH010001255">
    <property type="protein sequence ID" value="CAG9533595.1"/>
    <property type="molecule type" value="Genomic_DNA"/>
</dbReference>
<feature type="domain" description="Chromo" evidence="4">
    <location>
        <begin position="246"/>
        <end position="300"/>
    </location>
</feature>
<accession>A0A8J2M0T6</accession>
<dbReference type="Pfam" id="PF01393">
    <property type="entry name" value="Chromo_shadow"/>
    <property type="match status" value="1"/>
</dbReference>
<feature type="region of interest" description="Disordered" evidence="3">
    <location>
        <begin position="161"/>
        <end position="182"/>
    </location>
</feature>
<organism evidence="5 6">
    <name type="scientific">Cercopithifilaria johnstoni</name>
    <dbReference type="NCBI Taxonomy" id="2874296"/>
    <lineage>
        <taxon>Eukaryota</taxon>
        <taxon>Metazoa</taxon>
        <taxon>Ecdysozoa</taxon>
        <taxon>Nematoda</taxon>
        <taxon>Chromadorea</taxon>
        <taxon>Rhabditida</taxon>
        <taxon>Spirurina</taxon>
        <taxon>Spiruromorpha</taxon>
        <taxon>Filarioidea</taxon>
        <taxon>Onchocercidae</taxon>
        <taxon>Cercopithifilaria</taxon>
    </lineage>
</organism>
<dbReference type="InterPro" id="IPR008251">
    <property type="entry name" value="Chromo_shadow_dom"/>
</dbReference>
<comment type="caution">
    <text evidence="5">The sequence shown here is derived from an EMBL/GenBank/DDBJ whole genome shotgun (WGS) entry which is preliminary data.</text>
</comment>
<dbReference type="Proteomes" id="UP000746747">
    <property type="component" value="Unassembled WGS sequence"/>
</dbReference>
<evidence type="ECO:0000313" key="5">
    <source>
        <dbReference type="EMBL" id="CAG9533595.1"/>
    </source>
</evidence>
<dbReference type="Gene3D" id="2.40.50.40">
    <property type="match status" value="1"/>
</dbReference>
<keyword evidence="6" id="KW-1185">Reference proteome</keyword>
<evidence type="ECO:0000256" key="2">
    <source>
        <dbReference type="ARBA" id="ARBA00023242"/>
    </source>
</evidence>
<dbReference type="SUPFAM" id="SSF54160">
    <property type="entry name" value="Chromo domain-like"/>
    <property type="match status" value="1"/>
</dbReference>
<evidence type="ECO:0000256" key="3">
    <source>
        <dbReference type="SAM" id="MobiDB-lite"/>
    </source>
</evidence>
<name>A0A8J2M0T6_9BILA</name>
<dbReference type="AlphaFoldDB" id="A0A8J2M0T6"/>
<dbReference type="GO" id="GO:0005634">
    <property type="term" value="C:nucleus"/>
    <property type="evidence" value="ECO:0007669"/>
    <property type="project" value="UniProtKB-SubCell"/>
</dbReference>
<evidence type="ECO:0000256" key="1">
    <source>
        <dbReference type="ARBA" id="ARBA00004123"/>
    </source>
</evidence>